<dbReference type="InParanoid" id="A0A2P5EFH0"/>
<sequence length="65" mass="7101">MRKEQSEPSKLIKRAKKLVLNASGVQLRILGWPSSSRGGVEAPPKGIIAPPFLPRGALLHYIVSR</sequence>
<comment type="caution">
    <text evidence="1">The sequence shown here is derived from an EMBL/GenBank/DDBJ whole genome shotgun (WGS) entry which is preliminary data.</text>
</comment>
<accession>A0A2P5EFH0</accession>
<reference evidence="2" key="1">
    <citation type="submission" date="2016-06" db="EMBL/GenBank/DDBJ databases">
        <title>Parallel loss of symbiosis genes in relatives of nitrogen-fixing non-legume Parasponia.</title>
        <authorList>
            <person name="Van Velzen R."/>
            <person name="Holmer R."/>
            <person name="Bu F."/>
            <person name="Rutten L."/>
            <person name="Van Zeijl A."/>
            <person name="Liu W."/>
            <person name="Santuari L."/>
            <person name="Cao Q."/>
            <person name="Sharma T."/>
            <person name="Shen D."/>
            <person name="Roswanjaya Y."/>
            <person name="Wardhani T."/>
            <person name="Kalhor M.S."/>
            <person name="Jansen J."/>
            <person name="Van den Hoogen J."/>
            <person name="Gungor B."/>
            <person name="Hartog M."/>
            <person name="Hontelez J."/>
            <person name="Verver J."/>
            <person name="Yang W.-C."/>
            <person name="Schijlen E."/>
            <person name="Repin R."/>
            <person name="Schilthuizen M."/>
            <person name="Schranz E."/>
            <person name="Heidstra R."/>
            <person name="Miyata K."/>
            <person name="Fedorova E."/>
            <person name="Kohlen W."/>
            <person name="Bisseling T."/>
            <person name="Smit S."/>
            <person name="Geurts R."/>
        </authorList>
    </citation>
    <scope>NUCLEOTIDE SEQUENCE [LARGE SCALE GENOMIC DNA]</scope>
    <source>
        <strain evidence="2">cv. RG33-2</strain>
    </source>
</reference>
<evidence type="ECO:0000313" key="1">
    <source>
        <dbReference type="EMBL" id="PON84266.1"/>
    </source>
</evidence>
<dbReference type="AlphaFoldDB" id="A0A2P5EFH0"/>
<gene>
    <name evidence="1" type="ORF">TorRG33x02_199080</name>
</gene>
<feature type="non-terminal residue" evidence="1">
    <location>
        <position position="65"/>
    </location>
</feature>
<dbReference type="Proteomes" id="UP000237000">
    <property type="component" value="Unassembled WGS sequence"/>
</dbReference>
<protein>
    <submittedName>
        <fullName evidence="1">Uncharacterized protein</fullName>
    </submittedName>
</protein>
<dbReference type="EMBL" id="JXTC01000165">
    <property type="protein sequence ID" value="PON84266.1"/>
    <property type="molecule type" value="Genomic_DNA"/>
</dbReference>
<name>A0A2P5EFH0_TREOI</name>
<evidence type="ECO:0000313" key="2">
    <source>
        <dbReference type="Proteomes" id="UP000237000"/>
    </source>
</evidence>
<keyword evidence="2" id="KW-1185">Reference proteome</keyword>
<proteinExistence type="predicted"/>
<organism evidence="1 2">
    <name type="scientific">Trema orientale</name>
    <name type="common">Charcoal tree</name>
    <name type="synonym">Celtis orientalis</name>
    <dbReference type="NCBI Taxonomy" id="63057"/>
    <lineage>
        <taxon>Eukaryota</taxon>
        <taxon>Viridiplantae</taxon>
        <taxon>Streptophyta</taxon>
        <taxon>Embryophyta</taxon>
        <taxon>Tracheophyta</taxon>
        <taxon>Spermatophyta</taxon>
        <taxon>Magnoliopsida</taxon>
        <taxon>eudicotyledons</taxon>
        <taxon>Gunneridae</taxon>
        <taxon>Pentapetalae</taxon>
        <taxon>rosids</taxon>
        <taxon>fabids</taxon>
        <taxon>Rosales</taxon>
        <taxon>Cannabaceae</taxon>
        <taxon>Trema</taxon>
    </lineage>
</organism>